<proteinExistence type="predicted"/>
<evidence type="ECO:0008006" key="4">
    <source>
        <dbReference type="Google" id="ProtNLM"/>
    </source>
</evidence>
<dbReference type="AlphaFoldDB" id="A0A2S3Z8R7"/>
<dbReference type="EMBL" id="PPXF01000058">
    <property type="protein sequence ID" value="POH61930.1"/>
    <property type="molecule type" value="Genomic_DNA"/>
</dbReference>
<evidence type="ECO:0000313" key="3">
    <source>
        <dbReference type="Proteomes" id="UP000237104"/>
    </source>
</evidence>
<evidence type="ECO:0000256" key="1">
    <source>
        <dbReference type="SAM" id="MobiDB-lite"/>
    </source>
</evidence>
<comment type="caution">
    <text evidence="2">The sequence shown here is derived from an EMBL/GenBank/DDBJ whole genome shotgun (WGS) entry which is preliminary data.</text>
</comment>
<reference evidence="2 3" key="1">
    <citation type="submission" date="2018-01" db="EMBL/GenBank/DDBJ databases">
        <title>Cryobacterium sp. nov., from glaciers in China.</title>
        <authorList>
            <person name="Liu Q."/>
            <person name="Xin Y.-H."/>
        </authorList>
    </citation>
    <scope>NUCLEOTIDE SEQUENCE [LARGE SCALE GENOMIC DNA]</scope>
    <source>
        <strain evidence="2 3">TMB1-8</strain>
    </source>
</reference>
<feature type="region of interest" description="Disordered" evidence="1">
    <location>
        <begin position="1"/>
        <end position="24"/>
    </location>
</feature>
<gene>
    <name evidence="2" type="ORF">C3B59_15275</name>
</gene>
<organism evidence="2 3">
    <name type="scientific">Cryobacterium zongtaii</name>
    <dbReference type="NCBI Taxonomy" id="1259217"/>
    <lineage>
        <taxon>Bacteria</taxon>
        <taxon>Bacillati</taxon>
        <taxon>Actinomycetota</taxon>
        <taxon>Actinomycetes</taxon>
        <taxon>Micrococcales</taxon>
        <taxon>Microbacteriaceae</taxon>
        <taxon>Cryobacterium</taxon>
    </lineage>
</organism>
<feature type="compositionally biased region" description="Basic residues" evidence="1">
    <location>
        <begin position="1"/>
        <end position="11"/>
    </location>
</feature>
<dbReference type="Proteomes" id="UP000237104">
    <property type="component" value="Unassembled WGS sequence"/>
</dbReference>
<name>A0A2S3Z8R7_9MICO</name>
<dbReference type="RefSeq" id="WP_103432041.1">
    <property type="nucleotide sequence ID" value="NZ_PPXF01000058.1"/>
</dbReference>
<accession>A0A2S3Z8R7</accession>
<dbReference type="OrthoDB" id="3381577at2"/>
<sequence length="99" mass="11087">MPRSNRPKGRRAGTGEDETDDLSRMLSGWRRTEVKRDGVWHVQPISAAQAGKTYLCPGCLLDINPGVAHMVTWRGDGVTGDAADLAARRHWHLHCWKIK</sequence>
<evidence type="ECO:0000313" key="2">
    <source>
        <dbReference type="EMBL" id="POH61930.1"/>
    </source>
</evidence>
<protein>
    <recommendedName>
        <fullName evidence="4">ATP/GTP-binding protein</fullName>
    </recommendedName>
</protein>